<protein>
    <submittedName>
        <fullName evidence="2">Uncharacterized protein</fullName>
    </submittedName>
</protein>
<evidence type="ECO:0000313" key="2">
    <source>
        <dbReference type="EMBL" id="KAK7550688.1"/>
    </source>
</evidence>
<proteinExistence type="predicted"/>
<sequence length="228" mass="24345">MSRVDPTKNGAKKQVGRQSPRVNAMKRSNTACNSTPFPQPNHTGNVPFDTQPKAKPEAHSPVLSLALCLPASVGGNEVIRPSLHFTSQAAEWHAASQYLASSSITNEETDPLALSTDAPNDPTPTAPYHDDEAHANPQRHAVCATPVVACNNPSTRYICTMAPSRPPVASPHHIPSEPASQQVLDVARGLVVSINGWPLAMCTCRLFVIRVTISSTSPFVMRTPSSGE</sequence>
<feature type="region of interest" description="Disordered" evidence="1">
    <location>
        <begin position="1"/>
        <end position="57"/>
    </location>
</feature>
<evidence type="ECO:0000313" key="3">
    <source>
        <dbReference type="Proteomes" id="UP001365128"/>
    </source>
</evidence>
<organism evidence="2 3">
    <name type="scientific">Phyllosticta citricarpa</name>
    <dbReference type="NCBI Taxonomy" id="55181"/>
    <lineage>
        <taxon>Eukaryota</taxon>
        <taxon>Fungi</taxon>
        <taxon>Dikarya</taxon>
        <taxon>Ascomycota</taxon>
        <taxon>Pezizomycotina</taxon>
        <taxon>Dothideomycetes</taxon>
        <taxon>Dothideomycetes incertae sedis</taxon>
        <taxon>Botryosphaeriales</taxon>
        <taxon>Phyllostictaceae</taxon>
        <taxon>Phyllosticta</taxon>
    </lineage>
</organism>
<feature type="compositionally biased region" description="Polar residues" evidence="1">
    <location>
        <begin position="16"/>
        <end position="44"/>
    </location>
</feature>
<gene>
    <name evidence="2" type="ORF">IWX46DRAFT_419547</name>
</gene>
<dbReference type="Proteomes" id="UP001365128">
    <property type="component" value="Unassembled WGS sequence"/>
</dbReference>
<feature type="region of interest" description="Disordered" evidence="1">
    <location>
        <begin position="111"/>
        <end position="133"/>
    </location>
</feature>
<comment type="caution">
    <text evidence="2">The sequence shown here is derived from an EMBL/GenBank/DDBJ whole genome shotgun (WGS) entry which is preliminary data.</text>
</comment>
<reference evidence="2 3" key="1">
    <citation type="submission" date="2024-04" db="EMBL/GenBank/DDBJ databases">
        <title>Phyllosticta paracitricarpa is synonymous to the EU quarantine fungus P. citricarpa based on phylogenomic analyses.</title>
        <authorList>
            <consortium name="Lawrence Berkeley National Laboratory"/>
            <person name="Van Ingen-Buijs V.A."/>
            <person name="Van Westerhoven A.C."/>
            <person name="Haridas S."/>
            <person name="Skiadas P."/>
            <person name="Martin F."/>
            <person name="Groenewald J.Z."/>
            <person name="Crous P.W."/>
            <person name="Seidl M.F."/>
        </authorList>
    </citation>
    <scope>NUCLEOTIDE SEQUENCE [LARGE SCALE GENOMIC DNA]</scope>
    <source>
        <strain evidence="2 3">CBS 122670</strain>
    </source>
</reference>
<dbReference type="EMBL" id="JBBPDW010000007">
    <property type="protein sequence ID" value="KAK7550688.1"/>
    <property type="molecule type" value="Genomic_DNA"/>
</dbReference>
<evidence type="ECO:0000256" key="1">
    <source>
        <dbReference type="SAM" id="MobiDB-lite"/>
    </source>
</evidence>
<keyword evidence="3" id="KW-1185">Reference proteome</keyword>
<name>A0ABR1MMH4_9PEZI</name>
<accession>A0ABR1MMH4</accession>